<dbReference type="InterPro" id="IPR001005">
    <property type="entry name" value="SANT/Myb"/>
</dbReference>
<feature type="domain" description="Myb-like" evidence="6">
    <location>
        <begin position="20"/>
        <end position="71"/>
    </location>
</feature>
<dbReference type="EMBL" id="JAPFFF010000001">
    <property type="protein sequence ID" value="KAK8898083.1"/>
    <property type="molecule type" value="Genomic_DNA"/>
</dbReference>
<evidence type="ECO:0000259" key="7">
    <source>
        <dbReference type="PROSITE" id="PS51294"/>
    </source>
</evidence>
<feature type="compositionally biased region" description="Polar residues" evidence="5">
    <location>
        <begin position="148"/>
        <end position="160"/>
    </location>
</feature>
<feature type="domain" description="HTH myb-type" evidence="7">
    <location>
        <begin position="78"/>
        <end position="129"/>
    </location>
</feature>
<feature type="domain" description="Myb-like" evidence="6">
    <location>
        <begin position="72"/>
        <end position="119"/>
    </location>
</feature>
<evidence type="ECO:0000259" key="6">
    <source>
        <dbReference type="PROSITE" id="PS50090"/>
    </source>
</evidence>
<evidence type="ECO:0000256" key="1">
    <source>
        <dbReference type="ARBA" id="ARBA00023015"/>
    </source>
</evidence>
<dbReference type="InterPro" id="IPR051575">
    <property type="entry name" value="Myb-like_DNA-bd"/>
</dbReference>
<dbReference type="Pfam" id="PF00249">
    <property type="entry name" value="Myb_DNA-binding"/>
    <property type="match status" value="2"/>
</dbReference>
<accession>A0ABR2L4X5</accession>
<evidence type="ECO:0000256" key="3">
    <source>
        <dbReference type="ARBA" id="ARBA00023163"/>
    </source>
</evidence>
<sequence length="247" mass="29032">MSVSFQLSQSEKEDYTDNFGKSHPRVPFTRDEDILLGKLVDICGTADWAKISKQIPGRNARQCRDRWLNYLSPNVVNGPWTAEEDELLVKKYEEIGPYWKQIATFFPTRTDINIKSRWNLRERHIKKEKIMMAKIICRQNVFANSSQNIINNNEPNSAKNTNKKIDESQRIHSKSVISDKNDQNSNLDKSKIISNQQNKDDQNKKDSKTHKECENYFCDAFLNDFLNSFEYNYCPDEFFNFETDSYL</sequence>
<dbReference type="PROSITE" id="PS50090">
    <property type="entry name" value="MYB_LIKE"/>
    <property type="match status" value="2"/>
</dbReference>
<keyword evidence="3" id="KW-0804">Transcription</keyword>
<gene>
    <name evidence="8" type="ORF">M9Y10_000347</name>
</gene>
<dbReference type="CDD" id="cd00167">
    <property type="entry name" value="SANT"/>
    <property type="match status" value="2"/>
</dbReference>
<evidence type="ECO:0000256" key="2">
    <source>
        <dbReference type="ARBA" id="ARBA00023125"/>
    </source>
</evidence>
<dbReference type="SUPFAM" id="SSF46689">
    <property type="entry name" value="Homeodomain-like"/>
    <property type="match status" value="1"/>
</dbReference>
<feature type="domain" description="HTH myb-type" evidence="7">
    <location>
        <begin position="20"/>
        <end position="75"/>
    </location>
</feature>
<evidence type="ECO:0000313" key="9">
    <source>
        <dbReference type="Proteomes" id="UP001470230"/>
    </source>
</evidence>
<evidence type="ECO:0008006" key="10">
    <source>
        <dbReference type="Google" id="ProtNLM"/>
    </source>
</evidence>
<keyword evidence="9" id="KW-1185">Reference proteome</keyword>
<evidence type="ECO:0000256" key="4">
    <source>
        <dbReference type="ARBA" id="ARBA00023242"/>
    </source>
</evidence>
<organism evidence="8 9">
    <name type="scientific">Tritrichomonas musculus</name>
    <dbReference type="NCBI Taxonomy" id="1915356"/>
    <lineage>
        <taxon>Eukaryota</taxon>
        <taxon>Metamonada</taxon>
        <taxon>Parabasalia</taxon>
        <taxon>Tritrichomonadida</taxon>
        <taxon>Tritrichomonadidae</taxon>
        <taxon>Tritrichomonas</taxon>
    </lineage>
</organism>
<dbReference type="Gene3D" id="1.10.10.60">
    <property type="entry name" value="Homeodomain-like"/>
    <property type="match status" value="2"/>
</dbReference>
<dbReference type="PROSITE" id="PS51294">
    <property type="entry name" value="HTH_MYB"/>
    <property type="match status" value="2"/>
</dbReference>
<keyword evidence="1" id="KW-0805">Transcription regulation</keyword>
<dbReference type="PANTHER" id="PTHR46621:SF1">
    <property type="entry name" value="SNRNA-ACTIVATING PROTEIN COMPLEX SUBUNIT 4"/>
    <property type="match status" value="1"/>
</dbReference>
<comment type="caution">
    <text evidence="8">The sequence shown here is derived from an EMBL/GenBank/DDBJ whole genome shotgun (WGS) entry which is preliminary data.</text>
</comment>
<keyword evidence="2" id="KW-0238">DNA-binding</keyword>
<reference evidence="8 9" key="1">
    <citation type="submission" date="2024-04" db="EMBL/GenBank/DDBJ databases">
        <title>Tritrichomonas musculus Genome.</title>
        <authorList>
            <person name="Alves-Ferreira E."/>
            <person name="Grigg M."/>
            <person name="Lorenzi H."/>
            <person name="Galac M."/>
        </authorList>
    </citation>
    <scope>NUCLEOTIDE SEQUENCE [LARGE SCALE GENOMIC DNA]</scope>
    <source>
        <strain evidence="8 9">EAF2021</strain>
    </source>
</reference>
<dbReference type="InterPro" id="IPR017930">
    <property type="entry name" value="Myb_dom"/>
</dbReference>
<proteinExistence type="predicted"/>
<dbReference type="InterPro" id="IPR009057">
    <property type="entry name" value="Homeodomain-like_sf"/>
</dbReference>
<dbReference type="Proteomes" id="UP001470230">
    <property type="component" value="Unassembled WGS sequence"/>
</dbReference>
<name>A0ABR2L4X5_9EUKA</name>
<feature type="region of interest" description="Disordered" evidence="5">
    <location>
        <begin position="148"/>
        <end position="207"/>
    </location>
</feature>
<protein>
    <recommendedName>
        <fullName evidence="10">Myb-like DNA-binding domain containing protein</fullName>
    </recommendedName>
</protein>
<feature type="compositionally biased region" description="Basic and acidic residues" evidence="5">
    <location>
        <begin position="198"/>
        <end position="207"/>
    </location>
</feature>
<evidence type="ECO:0000256" key="5">
    <source>
        <dbReference type="SAM" id="MobiDB-lite"/>
    </source>
</evidence>
<dbReference type="PANTHER" id="PTHR46621">
    <property type="entry name" value="SNRNA-ACTIVATING PROTEIN COMPLEX SUBUNIT 4"/>
    <property type="match status" value="1"/>
</dbReference>
<keyword evidence="4" id="KW-0539">Nucleus</keyword>
<dbReference type="SMART" id="SM00717">
    <property type="entry name" value="SANT"/>
    <property type="match status" value="2"/>
</dbReference>
<evidence type="ECO:0000313" key="8">
    <source>
        <dbReference type="EMBL" id="KAK8898083.1"/>
    </source>
</evidence>